<gene>
    <name evidence="1" type="primary">ORF112454</name>
</gene>
<dbReference type="EMBL" id="HACG01032026">
    <property type="protein sequence ID" value="CEK78891.1"/>
    <property type="molecule type" value="Transcribed_RNA"/>
</dbReference>
<reference evidence="1" key="1">
    <citation type="submission" date="2014-12" db="EMBL/GenBank/DDBJ databases">
        <title>Insight into the proteome of Arion vulgaris.</title>
        <authorList>
            <person name="Aradska J."/>
            <person name="Bulat T."/>
            <person name="Smidak R."/>
            <person name="Sarate P."/>
            <person name="Gangsoo J."/>
            <person name="Sialana F."/>
            <person name="Bilban M."/>
            <person name="Lubec G."/>
        </authorList>
    </citation>
    <scope>NUCLEOTIDE SEQUENCE</scope>
    <source>
        <tissue evidence="1">Skin</tissue>
    </source>
</reference>
<proteinExistence type="predicted"/>
<organism evidence="1">
    <name type="scientific">Arion vulgaris</name>
    <dbReference type="NCBI Taxonomy" id="1028688"/>
    <lineage>
        <taxon>Eukaryota</taxon>
        <taxon>Metazoa</taxon>
        <taxon>Spiralia</taxon>
        <taxon>Lophotrochozoa</taxon>
        <taxon>Mollusca</taxon>
        <taxon>Gastropoda</taxon>
        <taxon>Heterobranchia</taxon>
        <taxon>Euthyneura</taxon>
        <taxon>Panpulmonata</taxon>
        <taxon>Eupulmonata</taxon>
        <taxon>Stylommatophora</taxon>
        <taxon>Helicina</taxon>
        <taxon>Arionoidea</taxon>
        <taxon>Arionidae</taxon>
        <taxon>Arion</taxon>
    </lineage>
</organism>
<dbReference type="AlphaFoldDB" id="A0A0B7AFQ5"/>
<evidence type="ECO:0000313" key="1">
    <source>
        <dbReference type="EMBL" id="CEK78891.1"/>
    </source>
</evidence>
<protein>
    <submittedName>
        <fullName evidence="1">Uncharacterized protein</fullName>
    </submittedName>
</protein>
<accession>A0A0B7AFQ5</accession>
<feature type="non-terminal residue" evidence="1">
    <location>
        <position position="57"/>
    </location>
</feature>
<name>A0A0B7AFQ5_9EUPU</name>
<sequence>MSPILSGPAWSSSDNAEIYRHTLTYQHSRKYFLHVKIPRYSCVRKRFHDGLERTILE</sequence>